<dbReference type="EMBL" id="JACVVK020000013">
    <property type="protein sequence ID" value="KAK7504933.1"/>
    <property type="molecule type" value="Genomic_DNA"/>
</dbReference>
<feature type="region of interest" description="Disordered" evidence="1">
    <location>
        <begin position="82"/>
        <end position="111"/>
    </location>
</feature>
<protein>
    <recommendedName>
        <fullName evidence="4">C2H2-type domain-containing protein</fullName>
    </recommendedName>
</protein>
<feature type="compositionally biased region" description="Low complexity" evidence="1">
    <location>
        <begin position="187"/>
        <end position="197"/>
    </location>
</feature>
<evidence type="ECO:0000256" key="1">
    <source>
        <dbReference type="SAM" id="MobiDB-lite"/>
    </source>
</evidence>
<evidence type="ECO:0000313" key="2">
    <source>
        <dbReference type="EMBL" id="KAK7504933.1"/>
    </source>
</evidence>
<organism evidence="2 3">
    <name type="scientific">Batillaria attramentaria</name>
    <dbReference type="NCBI Taxonomy" id="370345"/>
    <lineage>
        <taxon>Eukaryota</taxon>
        <taxon>Metazoa</taxon>
        <taxon>Spiralia</taxon>
        <taxon>Lophotrochozoa</taxon>
        <taxon>Mollusca</taxon>
        <taxon>Gastropoda</taxon>
        <taxon>Caenogastropoda</taxon>
        <taxon>Sorbeoconcha</taxon>
        <taxon>Cerithioidea</taxon>
        <taxon>Batillariidae</taxon>
        <taxon>Batillaria</taxon>
    </lineage>
</organism>
<keyword evidence="3" id="KW-1185">Reference proteome</keyword>
<sequence length="747" mass="81734">MPRVEGASLLVYHTVELSRTGTNPRCRDSGARHVRGMERKDRDSTHCSRRHSFSIEEFRNEFVNIFLMFENNQGNLGVMTSPPGHDSMDVSQGGGTDPAAESTPKPHQPIIRGSSRIADSATEDGREGVRKNPLLRVFSSHSGLGNRLQMGSLQGRSDVTQDADSQQCLAPMTYSAQRHVRRERLSRLSSQPVLSSSNTTQQSKDVQTKRVPGSETHSSLHRPLSACATDLESSVPVDRRVVSTASIRLKRQPNESIRKRSASEERRRISVIRTAASLPDMARPSPMLDAWLSSLVKQRKDTQVEDMDCSEEPLIDRQLYSKSGVWPSPDTSCHCSGLAQRRKSHDCVHSVSHKQCSTCERRYLLDPSHGAMLDHVRDQGSSLPGADHIPESGISIHVTDDEDSACVQSISDSASVQLCVPSHEDMPSSPRQHLPLSPCSSVGSGASFHSARSSMADSAVDLTDDTLEIEFYSPSQSPVPGVHTVHLKQQLFAQSKLSSSSSSSCQTVVETQDRPVTSTTTHVWPKIHSLPSFVISDHSDEQEPSEVTSLDIAALFHPSRSASATSLDVCPSSRTGFSRSSSAASMSSESSLCSSPWTDSSASDAELSSFTTEQPRRKKTAIVSVEMTNTVQYPVGELVADLWRKPRERFADRKVGQAEGLAFISRDWQTSPESVQSEGKSRVDFKTPTATMSLIWQCQLCHRESPDCLSPGGPVAYTSVDPSGGQTRWKDGVCVWCCRILTFSLGA</sequence>
<dbReference type="Proteomes" id="UP001519460">
    <property type="component" value="Unassembled WGS sequence"/>
</dbReference>
<name>A0ABD0M0W9_9CAEN</name>
<feature type="region of interest" description="Disordered" evidence="1">
    <location>
        <begin position="564"/>
        <end position="601"/>
    </location>
</feature>
<feature type="compositionally biased region" description="Basic and acidic residues" evidence="1">
    <location>
        <begin position="25"/>
        <end position="46"/>
    </location>
</feature>
<feature type="region of interest" description="Disordered" evidence="1">
    <location>
        <begin position="176"/>
        <end position="227"/>
    </location>
</feature>
<gene>
    <name evidence="2" type="ORF">BaRGS_00003961</name>
</gene>
<evidence type="ECO:0008006" key="4">
    <source>
        <dbReference type="Google" id="ProtNLM"/>
    </source>
</evidence>
<accession>A0ABD0M0W9</accession>
<evidence type="ECO:0000313" key="3">
    <source>
        <dbReference type="Proteomes" id="UP001519460"/>
    </source>
</evidence>
<feature type="non-terminal residue" evidence="2">
    <location>
        <position position="747"/>
    </location>
</feature>
<comment type="caution">
    <text evidence="2">The sequence shown here is derived from an EMBL/GenBank/DDBJ whole genome shotgun (WGS) entry which is preliminary data.</text>
</comment>
<feature type="region of interest" description="Disordered" evidence="1">
    <location>
        <begin position="20"/>
        <end position="46"/>
    </location>
</feature>
<proteinExistence type="predicted"/>
<feature type="compositionally biased region" description="Low complexity" evidence="1">
    <location>
        <begin position="572"/>
        <end position="595"/>
    </location>
</feature>
<dbReference type="AlphaFoldDB" id="A0ABD0M0W9"/>
<reference evidence="2 3" key="1">
    <citation type="journal article" date="2023" name="Sci. Data">
        <title>Genome assembly of the Korean intertidal mud-creeper Batillaria attramentaria.</title>
        <authorList>
            <person name="Patra A.K."/>
            <person name="Ho P.T."/>
            <person name="Jun S."/>
            <person name="Lee S.J."/>
            <person name="Kim Y."/>
            <person name="Won Y.J."/>
        </authorList>
    </citation>
    <scope>NUCLEOTIDE SEQUENCE [LARGE SCALE GENOMIC DNA]</scope>
    <source>
        <strain evidence="2">Wonlab-2016</strain>
    </source>
</reference>